<dbReference type="PANTHER" id="PTHR30336">
    <property type="entry name" value="INNER MEMBRANE PROTEIN, PROBABLE PERMEASE"/>
    <property type="match status" value="1"/>
</dbReference>
<protein>
    <submittedName>
        <fullName evidence="3">Uncharacterized SAM-binding protein YcdF (DUF218 family)</fullName>
    </submittedName>
</protein>
<dbReference type="Proteomes" id="UP001185028">
    <property type="component" value="Unassembled WGS sequence"/>
</dbReference>
<feature type="domain" description="DUF218" evidence="2">
    <location>
        <begin position="161"/>
        <end position="309"/>
    </location>
</feature>
<dbReference type="Pfam" id="PF02698">
    <property type="entry name" value="DUF218"/>
    <property type="match status" value="1"/>
</dbReference>
<feature type="transmembrane region" description="Helical" evidence="1">
    <location>
        <begin position="132"/>
        <end position="151"/>
    </location>
</feature>
<feature type="transmembrane region" description="Helical" evidence="1">
    <location>
        <begin position="322"/>
        <end position="345"/>
    </location>
</feature>
<evidence type="ECO:0000313" key="3">
    <source>
        <dbReference type="EMBL" id="MDR6243931.1"/>
    </source>
</evidence>
<dbReference type="Gene3D" id="3.40.50.620">
    <property type="entry name" value="HUPs"/>
    <property type="match status" value="1"/>
</dbReference>
<dbReference type="InterPro" id="IPR051599">
    <property type="entry name" value="Cell_Envelope_Assoc"/>
</dbReference>
<feature type="transmembrane region" description="Helical" evidence="1">
    <location>
        <begin position="59"/>
        <end position="81"/>
    </location>
</feature>
<feature type="transmembrane region" description="Helical" evidence="1">
    <location>
        <begin position="101"/>
        <end position="120"/>
    </location>
</feature>
<reference evidence="3 4" key="1">
    <citation type="submission" date="2023-07" db="EMBL/GenBank/DDBJ databases">
        <title>Genomic Encyclopedia of Type Strains, Phase IV (KMG-IV): sequencing the most valuable type-strain genomes for metagenomic binning, comparative biology and taxonomic classification.</title>
        <authorList>
            <person name="Goeker M."/>
        </authorList>
    </citation>
    <scope>NUCLEOTIDE SEQUENCE [LARGE SCALE GENOMIC DNA]</scope>
    <source>
        <strain evidence="3 4">DSM 22170</strain>
    </source>
</reference>
<sequence length="346" mass="39210">MYILGAALLLLALFAFSHASDRRRLQNGVYLTSGLLLLLLALAVYMWRSPDGFWQYASVLLLIIAIALLPVMILAISVGLVYNGRILLRKEGWKLRNTLPVVAGIAIVVVPVLTLVVPPVRWLQLPVLLLELYMMYFGFLFVCYLVSSFLYNRYRPTYRTDFIVVLGSGLIRDRVPPLLASRLDGGIKLYRQQKLRGQAPFFIVSGGQGSDEAISEGAAMRLYLLQHQIPDDHIIVEERSVNTMQNMRFSRIIMDEIMGGRSYRCVFVTNNFHLFRAGIYARIAGIRGDGIGTPTAPYYLPGAFIREYIAVLVMHRRIHMTIMLFILLSMLTLFELLPDVMYVLAN</sequence>
<dbReference type="CDD" id="cd06259">
    <property type="entry name" value="YdcF-like"/>
    <property type="match status" value="1"/>
</dbReference>
<dbReference type="EMBL" id="JAVDQH010000006">
    <property type="protein sequence ID" value="MDR6243931.1"/>
    <property type="molecule type" value="Genomic_DNA"/>
</dbReference>
<dbReference type="RefSeq" id="WP_188775924.1">
    <property type="nucleotide sequence ID" value="NZ_BMMB01000005.1"/>
</dbReference>
<feature type="transmembrane region" description="Helical" evidence="1">
    <location>
        <begin position="29"/>
        <end position="47"/>
    </location>
</feature>
<evidence type="ECO:0000256" key="1">
    <source>
        <dbReference type="SAM" id="Phobius"/>
    </source>
</evidence>
<dbReference type="InterPro" id="IPR014729">
    <property type="entry name" value="Rossmann-like_a/b/a_fold"/>
</dbReference>
<dbReference type="PANTHER" id="PTHR30336:SF18">
    <property type="entry name" value="MEMBRANE PROTEIN"/>
    <property type="match status" value="1"/>
</dbReference>
<organism evidence="3 4">
    <name type="scientific">Paenibacillus hunanensis</name>
    <dbReference type="NCBI Taxonomy" id="539262"/>
    <lineage>
        <taxon>Bacteria</taxon>
        <taxon>Bacillati</taxon>
        <taxon>Bacillota</taxon>
        <taxon>Bacilli</taxon>
        <taxon>Bacillales</taxon>
        <taxon>Paenibacillaceae</taxon>
        <taxon>Paenibacillus</taxon>
    </lineage>
</organism>
<keyword evidence="1" id="KW-0812">Transmembrane</keyword>
<accession>A0ABU1IYC9</accession>
<dbReference type="InterPro" id="IPR003848">
    <property type="entry name" value="DUF218"/>
</dbReference>
<keyword evidence="1" id="KW-1133">Transmembrane helix</keyword>
<proteinExistence type="predicted"/>
<keyword evidence="1" id="KW-0472">Membrane</keyword>
<name>A0ABU1IYC9_9BACL</name>
<gene>
    <name evidence="3" type="ORF">JOC58_001824</name>
</gene>
<keyword evidence="4" id="KW-1185">Reference proteome</keyword>
<evidence type="ECO:0000313" key="4">
    <source>
        <dbReference type="Proteomes" id="UP001185028"/>
    </source>
</evidence>
<comment type="caution">
    <text evidence="3">The sequence shown here is derived from an EMBL/GenBank/DDBJ whole genome shotgun (WGS) entry which is preliminary data.</text>
</comment>
<evidence type="ECO:0000259" key="2">
    <source>
        <dbReference type="Pfam" id="PF02698"/>
    </source>
</evidence>